<evidence type="ECO:0000313" key="9">
    <source>
        <dbReference type="Proteomes" id="UP000238322"/>
    </source>
</evidence>
<keyword evidence="2" id="KW-0812">Transmembrane</keyword>
<protein>
    <recommendedName>
        <fullName evidence="10">Leucine-rich repeat domain-containing protein</fullName>
    </recommendedName>
</protein>
<dbReference type="AlphaFoldDB" id="A0A2S8FRB2"/>
<evidence type="ECO:0000256" key="4">
    <source>
        <dbReference type="ARBA" id="ARBA00022989"/>
    </source>
</evidence>
<evidence type="ECO:0000256" key="6">
    <source>
        <dbReference type="ARBA" id="ARBA00023180"/>
    </source>
</evidence>
<dbReference type="OrthoDB" id="289865at2"/>
<proteinExistence type="predicted"/>
<keyword evidence="4" id="KW-1133">Transmembrane helix</keyword>
<comment type="caution">
    <text evidence="8">The sequence shown here is derived from an EMBL/GenBank/DDBJ whole genome shotgun (WGS) entry which is preliminary data.</text>
</comment>
<accession>A0A2S8FRB2</accession>
<dbReference type="EMBL" id="PUHY01000010">
    <property type="protein sequence ID" value="PQO34719.1"/>
    <property type="molecule type" value="Genomic_DNA"/>
</dbReference>
<evidence type="ECO:0000256" key="3">
    <source>
        <dbReference type="ARBA" id="ARBA00022729"/>
    </source>
</evidence>
<reference evidence="8 9" key="1">
    <citation type="submission" date="2018-02" db="EMBL/GenBank/DDBJ databases">
        <title>Comparative genomes isolates from brazilian mangrove.</title>
        <authorList>
            <person name="Araujo J.E."/>
            <person name="Taketani R.G."/>
            <person name="Silva M.C.P."/>
            <person name="Loureco M.V."/>
            <person name="Andreote F.D."/>
        </authorList>
    </citation>
    <scope>NUCLEOTIDE SEQUENCE [LARGE SCALE GENOMIC DNA]</scope>
    <source>
        <strain evidence="8 9">Hex-1 MGV</strain>
    </source>
</reference>
<name>A0A2S8FRB2_9BACT</name>
<dbReference type="PANTHER" id="PTHR48063">
    <property type="entry name" value="LRR RECEPTOR-LIKE KINASE"/>
    <property type="match status" value="1"/>
</dbReference>
<dbReference type="InterPro" id="IPR046956">
    <property type="entry name" value="RLP23-like"/>
</dbReference>
<keyword evidence="3 7" id="KW-0732">Signal</keyword>
<organism evidence="8 9">
    <name type="scientific">Blastopirellula marina</name>
    <dbReference type="NCBI Taxonomy" id="124"/>
    <lineage>
        <taxon>Bacteria</taxon>
        <taxon>Pseudomonadati</taxon>
        <taxon>Planctomycetota</taxon>
        <taxon>Planctomycetia</taxon>
        <taxon>Pirellulales</taxon>
        <taxon>Pirellulaceae</taxon>
        <taxon>Blastopirellula</taxon>
    </lineage>
</organism>
<gene>
    <name evidence="8" type="ORF">C5Y83_14555</name>
</gene>
<feature type="chain" id="PRO_5015572825" description="Leucine-rich repeat domain-containing protein" evidence="7">
    <location>
        <begin position="22"/>
        <end position="372"/>
    </location>
</feature>
<comment type="subcellular location">
    <subcellularLocation>
        <location evidence="1">Membrane</location>
    </subcellularLocation>
</comment>
<evidence type="ECO:0000256" key="5">
    <source>
        <dbReference type="ARBA" id="ARBA00023136"/>
    </source>
</evidence>
<evidence type="ECO:0000256" key="1">
    <source>
        <dbReference type="ARBA" id="ARBA00004370"/>
    </source>
</evidence>
<dbReference type="InterPro" id="IPR001611">
    <property type="entry name" value="Leu-rich_rpt"/>
</dbReference>
<keyword evidence="6" id="KW-0325">Glycoprotein</keyword>
<keyword evidence="5" id="KW-0472">Membrane</keyword>
<dbReference type="SUPFAM" id="SSF52047">
    <property type="entry name" value="RNI-like"/>
    <property type="match status" value="1"/>
</dbReference>
<dbReference type="Gene3D" id="3.80.10.10">
    <property type="entry name" value="Ribonuclease Inhibitor"/>
    <property type="match status" value="1"/>
</dbReference>
<evidence type="ECO:0008006" key="10">
    <source>
        <dbReference type="Google" id="ProtNLM"/>
    </source>
</evidence>
<dbReference type="InterPro" id="IPR032675">
    <property type="entry name" value="LRR_dom_sf"/>
</dbReference>
<dbReference type="Pfam" id="PF13516">
    <property type="entry name" value="LRR_6"/>
    <property type="match status" value="1"/>
</dbReference>
<dbReference type="Proteomes" id="UP000238322">
    <property type="component" value="Unassembled WGS sequence"/>
</dbReference>
<evidence type="ECO:0000313" key="8">
    <source>
        <dbReference type="EMBL" id="PQO34719.1"/>
    </source>
</evidence>
<dbReference type="RefSeq" id="WP_105330449.1">
    <property type="nucleotide sequence ID" value="NZ_PUHY01000010.1"/>
</dbReference>
<evidence type="ECO:0000256" key="2">
    <source>
        <dbReference type="ARBA" id="ARBA00022692"/>
    </source>
</evidence>
<evidence type="ECO:0000256" key="7">
    <source>
        <dbReference type="SAM" id="SignalP"/>
    </source>
</evidence>
<dbReference type="GO" id="GO:0016020">
    <property type="term" value="C:membrane"/>
    <property type="evidence" value="ECO:0007669"/>
    <property type="project" value="UniProtKB-SubCell"/>
</dbReference>
<feature type="signal peptide" evidence="7">
    <location>
        <begin position="1"/>
        <end position="21"/>
    </location>
</feature>
<sequence>MHVRGLFSLWALLLCAGWAIADYGDKDPYELQSAIEVLEHSGAEVHRNGQVQIDIVVPGLGQADQVTTARLPSTYTLNVMGMESSPENLDAMLVLPEVDSLYLGPEFERTETAWNTLNKFGELKNLYIVDKLTNADLPQVAQFQELNLLAIRLGNFSPDNLWYLEAMHGLETLSLSVDQPLPPNYLNSMPAIPNLKHLELAFLADQKVSLAGIERLNSVTSIELDAQEHPVGNLSTIGQLSNLERLNLSSVQFDASDMQMFGELSQLQHLALFHCDLPASGEQHFARMRNLRRIDLNQVALTDAMLVQLAKLPQLTQLYVRGAPLTDEALPAIAASPSLKTIRLSGTKITPEGAKWLREQRPELNFVLTQGL</sequence>